<protein>
    <submittedName>
        <fullName evidence="1">Uncharacterized protein</fullName>
    </submittedName>
</protein>
<evidence type="ECO:0000313" key="1">
    <source>
        <dbReference type="EMBL" id="RCI02567.1"/>
    </source>
</evidence>
<dbReference type="EMBL" id="PJQM01001343">
    <property type="protein sequence ID" value="RCI02567.1"/>
    <property type="molecule type" value="Genomic_DNA"/>
</dbReference>
<keyword evidence="2" id="KW-1185">Reference proteome</keyword>
<comment type="caution">
    <text evidence="1">The sequence shown here is derived from an EMBL/GenBank/DDBJ whole genome shotgun (WGS) entry which is preliminary data.</text>
</comment>
<dbReference type="AlphaFoldDB" id="A0A367KK69"/>
<name>A0A367KK69_RHIST</name>
<gene>
    <name evidence="1" type="ORF">CU098_011891</name>
</gene>
<proteinExistence type="predicted"/>
<accession>A0A367KK69</accession>
<reference evidence="1 2" key="1">
    <citation type="journal article" date="2018" name="G3 (Bethesda)">
        <title>Phylogenetic and Phylogenomic Definition of Rhizopus Species.</title>
        <authorList>
            <person name="Gryganskyi A.P."/>
            <person name="Golan J."/>
            <person name="Dolatabadi S."/>
            <person name="Mondo S."/>
            <person name="Robb S."/>
            <person name="Idnurm A."/>
            <person name="Muszewska A."/>
            <person name="Steczkiewicz K."/>
            <person name="Masonjones S."/>
            <person name="Liao H.L."/>
            <person name="Gajdeczka M.T."/>
            <person name="Anike F."/>
            <person name="Vuek A."/>
            <person name="Anishchenko I.M."/>
            <person name="Voigt K."/>
            <person name="de Hoog G.S."/>
            <person name="Smith M.E."/>
            <person name="Heitman J."/>
            <person name="Vilgalys R."/>
            <person name="Stajich J.E."/>
        </authorList>
    </citation>
    <scope>NUCLEOTIDE SEQUENCE [LARGE SCALE GENOMIC DNA]</scope>
    <source>
        <strain evidence="1 2">LSU 92-RS-03</strain>
    </source>
</reference>
<dbReference type="OrthoDB" id="2282999at2759"/>
<dbReference type="Proteomes" id="UP000253551">
    <property type="component" value="Unassembled WGS sequence"/>
</dbReference>
<sequence length="186" mass="21358">MTDLVTMSITFCSRSKALLNSSLLGRRARISRLRSDSFVLEVKDTKPELFNALKFSEYLKARSNASESLSDYYADEDSQHQDQDILSFKELILLAIINKKQSDSRLSKTLREKFVKDCILAMEDRVASNIKFHESIRGKSMQMMVSQEPDSRVPWALMMYKSKTFEASSIVEQRLEGSVKLQGYYA</sequence>
<organism evidence="1 2">
    <name type="scientific">Rhizopus stolonifer</name>
    <name type="common">Rhizopus nigricans</name>
    <dbReference type="NCBI Taxonomy" id="4846"/>
    <lineage>
        <taxon>Eukaryota</taxon>
        <taxon>Fungi</taxon>
        <taxon>Fungi incertae sedis</taxon>
        <taxon>Mucoromycota</taxon>
        <taxon>Mucoromycotina</taxon>
        <taxon>Mucoromycetes</taxon>
        <taxon>Mucorales</taxon>
        <taxon>Mucorineae</taxon>
        <taxon>Rhizopodaceae</taxon>
        <taxon>Rhizopus</taxon>
    </lineage>
</organism>
<evidence type="ECO:0000313" key="2">
    <source>
        <dbReference type="Proteomes" id="UP000253551"/>
    </source>
</evidence>